<dbReference type="AlphaFoldDB" id="A0A382SEY3"/>
<dbReference type="InterPro" id="IPR018042">
    <property type="entry name" value="Aspartate_kinase_CS"/>
</dbReference>
<reference evidence="3" key="1">
    <citation type="submission" date="2018-05" db="EMBL/GenBank/DDBJ databases">
        <authorList>
            <person name="Lanie J.A."/>
            <person name="Ng W.-L."/>
            <person name="Kazmierczak K.M."/>
            <person name="Andrzejewski T.M."/>
            <person name="Davidsen T.M."/>
            <person name="Wayne K.J."/>
            <person name="Tettelin H."/>
            <person name="Glass J.I."/>
            <person name="Rusch D."/>
            <person name="Podicherti R."/>
            <person name="Tsui H.-C.T."/>
            <person name="Winkler M.E."/>
        </authorList>
    </citation>
    <scope>NUCLEOTIDE SEQUENCE</scope>
</reference>
<dbReference type="InterPro" id="IPR001611">
    <property type="entry name" value="Leu-rich_rpt"/>
</dbReference>
<evidence type="ECO:0000256" key="1">
    <source>
        <dbReference type="ARBA" id="ARBA00010122"/>
    </source>
</evidence>
<dbReference type="PANTHER" id="PTHR21499:SF59">
    <property type="entry name" value="ASPARTOKINASE"/>
    <property type="match status" value="1"/>
</dbReference>
<feature type="non-terminal residue" evidence="3">
    <location>
        <position position="91"/>
    </location>
</feature>
<feature type="non-terminal residue" evidence="3">
    <location>
        <position position="1"/>
    </location>
</feature>
<gene>
    <name evidence="3" type="ORF">METZ01_LOCUS361283</name>
</gene>
<dbReference type="Gene3D" id="3.40.1160.10">
    <property type="entry name" value="Acetylglutamate kinase-like"/>
    <property type="match status" value="1"/>
</dbReference>
<dbReference type="InterPro" id="IPR001048">
    <property type="entry name" value="Asp/Glu/Uridylate_kinase"/>
</dbReference>
<evidence type="ECO:0000313" key="3">
    <source>
        <dbReference type="EMBL" id="SVD08429.1"/>
    </source>
</evidence>
<dbReference type="EMBL" id="UINC01128582">
    <property type="protein sequence ID" value="SVD08429.1"/>
    <property type="molecule type" value="Genomic_DNA"/>
</dbReference>
<dbReference type="PROSITE" id="PS00324">
    <property type="entry name" value="ASPARTOKINASE"/>
    <property type="match status" value="1"/>
</dbReference>
<organism evidence="3">
    <name type="scientific">marine metagenome</name>
    <dbReference type="NCBI Taxonomy" id="408172"/>
    <lineage>
        <taxon>unclassified sequences</taxon>
        <taxon>metagenomes</taxon>
        <taxon>ecological metagenomes</taxon>
    </lineage>
</organism>
<dbReference type="InterPro" id="IPR036393">
    <property type="entry name" value="AceGlu_kinase-like_sf"/>
</dbReference>
<name>A0A382SEY3_9ZZZZ</name>
<dbReference type="PROSITE" id="PS51450">
    <property type="entry name" value="LRR"/>
    <property type="match status" value="1"/>
</dbReference>
<dbReference type="GO" id="GO:0009090">
    <property type="term" value="P:homoserine biosynthetic process"/>
    <property type="evidence" value="ECO:0007669"/>
    <property type="project" value="TreeGrafter"/>
</dbReference>
<feature type="domain" description="Aspartate/glutamate/uridylate kinase" evidence="2">
    <location>
        <begin position="1"/>
        <end position="57"/>
    </location>
</feature>
<dbReference type="Pfam" id="PF00696">
    <property type="entry name" value="AA_kinase"/>
    <property type="match status" value="1"/>
</dbReference>
<dbReference type="SUPFAM" id="SSF53633">
    <property type="entry name" value="Carbamate kinase-like"/>
    <property type="match status" value="1"/>
</dbReference>
<accession>A0A382SEY3</accession>
<dbReference type="GO" id="GO:0009089">
    <property type="term" value="P:lysine biosynthetic process via diaminopimelate"/>
    <property type="evidence" value="ECO:0007669"/>
    <property type="project" value="TreeGrafter"/>
</dbReference>
<dbReference type="PANTHER" id="PTHR21499">
    <property type="entry name" value="ASPARTATE KINASE"/>
    <property type="match status" value="1"/>
</dbReference>
<dbReference type="GO" id="GO:0004072">
    <property type="term" value="F:aspartate kinase activity"/>
    <property type="evidence" value="ECO:0007669"/>
    <property type="project" value="InterPro"/>
</dbReference>
<evidence type="ECO:0000259" key="2">
    <source>
        <dbReference type="Pfam" id="PF00696"/>
    </source>
</evidence>
<dbReference type="GO" id="GO:0005829">
    <property type="term" value="C:cytosol"/>
    <property type="evidence" value="ECO:0007669"/>
    <property type="project" value="TreeGrafter"/>
</dbReference>
<protein>
    <recommendedName>
        <fullName evidence="2">Aspartate/glutamate/uridylate kinase domain-containing protein</fullName>
    </recommendedName>
</protein>
<sequence>VIVLKFGGTSVGSSSAIRRVGAIIQERLEKQPFVVVSAVGGVTDRLFELRDLCLEKQAWEDSFACLCGIHRTILEELELDDNQIRDLSPLA</sequence>
<proteinExistence type="inferred from homology"/>
<comment type="similarity">
    <text evidence="1">Belongs to the aspartokinase family.</text>
</comment>